<name>A0A9J6BU09_POLVA</name>
<evidence type="ECO:0000256" key="2">
    <source>
        <dbReference type="ARBA" id="ARBA00010701"/>
    </source>
</evidence>
<dbReference type="InterPro" id="IPR000734">
    <property type="entry name" value="TAG_lipase"/>
</dbReference>
<dbReference type="InterPro" id="IPR013818">
    <property type="entry name" value="Lipase"/>
</dbReference>
<keyword evidence="7" id="KW-1185">Reference proteome</keyword>
<evidence type="ECO:0000313" key="6">
    <source>
        <dbReference type="EMBL" id="KAG5673210.1"/>
    </source>
</evidence>
<proteinExistence type="inferred from homology"/>
<feature type="domain" description="Lipase" evidence="5">
    <location>
        <begin position="91"/>
        <end position="364"/>
    </location>
</feature>
<dbReference type="EMBL" id="JADBJN010000003">
    <property type="protein sequence ID" value="KAG5673210.1"/>
    <property type="molecule type" value="Genomic_DNA"/>
</dbReference>
<comment type="similarity">
    <text evidence="2 4">Belongs to the AB hydrolase superfamily. Lipase family.</text>
</comment>
<evidence type="ECO:0000256" key="1">
    <source>
        <dbReference type="ARBA" id="ARBA00004613"/>
    </source>
</evidence>
<evidence type="ECO:0000313" key="7">
    <source>
        <dbReference type="Proteomes" id="UP001107558"/>
    </source>
</evidence>
<evidence type="ECO:0000259" key="5">
    <source>
        <dbReference type="Pfam" id="PF00151"/>
    </source>
</evidence>
<comment type="subcellular location">
    <subcellularLocation>
        <location evidence="1">Secreted</location>
    </subcellularLocation>
</comment>
<dbReference type="SUPFAM" id="SSF53474">
    <property type="entry name" value="alpha/beta-Hydrolases"/>
    <property type="match status" value="1"/>
</dbReference>
<dbReference type="InterPro" id="IPR029058">
    <property type="entry name" value="AB_hydrolase_fold"/>
</dbReference>
<gene>
    <name evidence="6" type="ORF">PVAND_003276</name>
</gene>
<dbReference type="GO" id="GO:0016042">
    <property type="term" value="P:lipid catabolic process"/>
    <property type="evidence" value="ECO:0007669"/>
    <property type="project" value="TreeGrafter"/>
</dbReference>
<dbReference type="Proteomes" id="UP001107558">
    <property type="component" value="Chromosome 3"/>
</dbReference>
<dbReference type="GO" id="GO:0005615">
    <property type="term" value="C:extracellular space"/>
    <property type="evidence" value="ECO:0007669"/>
    <property type="project" value="TreeGrafter"/>
</dbReference>
<dbReference type="Pfam" id="PF00151">
    <property type="entry name" value="Lipase"/>
    <property type="match status" value="1"/>
</dbReference>
<keyword evidence="3" id="KW-0964">Secreted</keyword>
<reference evidence="6" key="1">
    <citation type="submission" date="2021-03" db="EMBL/GenBank/DDBJ databases">
        <title>Chromosome level genome of the anhydrobiotic midge Polypedilum vanderplanki.</title>
        <authorList>
            <person name="Yoshida Y."/>
            <person name="Kikawada T."/>
            <person name="Gusev O."/>
        </authorList>
    </citation>
    <scope>NUCLEOTIDE SEQUENCE</scope>
    <source>
        <strain evidence="6">NIAS01</strain>
        <tissue evidence="6">Whole body or cell culture</tissue>
    </source>
</reference>
<comment type="caution">
    <text evidence="6">The sequence shown here is derived from an EMBL/GenBank/DDBJ whole genome shotgun (WGS) entry which is preliminary data.</text>
</comment>
<accession>A0A9J6BU09</accession>
<sequence>MISNQQTKDKKENVVNKSIVNNICAANSKQATAAGDENIFFNSIKLSFPDYKKIMLYEMDMLFLVDGGINFLFFGSNFSDYVSTTLNYNFTSLQNTKYFNINKPTAVFLHGWGTSFVASVNQALAVAFISRGDYNTIIVDWSKYASDPDYYEVAASINDQATFIVQVLIQMQNAGYNLTSIYFMGHSLGANILGRVGYQLIKNYNFTPTRISGIEPTGVFFGNFNEWPTGISLLFPILNFLNAKFVDIIHTDIYGQGENYPVGHMDFWPNFGHDQPACSINPFYFTCNPWNDNCLNCNHIRSLKYFTESVSSGLVRKFKSRLCNGTNYFTSACYAVVASMGFYADNYANNPGNYFLTTTGVSPYSVSNF</sequence>
<dbReference type="GO" id="GO:0016298">
    <property type="term" value="F:lipase activity"/>
    <property type="evidence" value="ECO:0007669"/>
    <property type="project" value="InterPro"/>
</dbReference>
<evidence type="ECO:0000256" key="4">
    <source>
        <dbReference type="RuleBase" id="RU004262"/>
    </source>
</evidence>
<dbReference type="OrthoDB" id="8019583at2759"/>
<dbReference type="AlphaFoldDB" id="A0A9J6BU09"/>
<organism evidence="6 7">
    <name type="scientific">Polypedilum vanderplanki</name>
    <name type="common">Sleeping chironomid midge</name>
    <dbReference type="NCBI Taxonomy" id="319348"/>
    <lineage>
        <taxon>Eukaryota</taxon>
        <taxon>Metazoa</taxon>
        <taxon>Ecdysozoa</taxon>
        <taxon>Arthropoda</taxon>
        <taxon>Hexapoda</taxon>
        <taxon>Insecta</taxon>
        <taxon>Pterygota</taxon>
        <taxon>Neoptera</taxon>
        <taxon>Endopterygota</taxon>
        <taxon>Diptera</taxon>
        <taxon>Nematocera</taxon>
        <taxon>Chironomoidea</taxon>
        <taxon>Chironomidae</taxon>
        <taxon>Chironominae</taxon>
        <taxon>Polypedilum</taxon>
        <taxon>Polypedilum</taxon>
    </lineage>
</organism>
<dbReference type="PANTHER" id="PTHR11610">
    <property type="entry name" value="LIPASE"/>
    <property type="match status" value="1"/>
</dbReference>
<evidence type="ECO:0000256" key="3">
    <source>
        <dbReference type="ARBA" id="ARBA00022525"/>
    </source>
</evidence>
<dbReference type="Gene3D" id="3.40.50.1820">
    <property type="entry name" value="alpha/beta hydrolase"/>
    <property type="match status" value="1"/>
</dbReference>
<protein>
    <recommendedName>
        <fullName evidence="5">Lipase domain-containing protein</fullName>
    </recommendedName>
</protein>
<dbReference type="PRINTS" id="PR00821">
    <property type="entry name" value="TAGLIPASE"/>
</dbReference>